<evidence type="ECO:0000313" key="1">
    <source>
        <dbReference type="EnsemblPlants" id="ORUFI11G13020.1"/>
    </source>
</evidence>
<evidence type="ECO:0000313" key="2">
    <source>
        <dbReference type="Proteomes" id="UP000008022"/>
    </source>
</evidence>
<dbReference type="Gramene" id="ORUFI11G13020.1">
    <property type="protein sequence ID" value="ORUFI11G13020.1"/>
    <property type="gene ID" value="ORUFI11G13020"/>
</dbReference>
<dbReference type="STRING" id="4529.A0A0E0R7Z0"/>
<organism evidence="1 2">
    <name type="scientific">Oryza rufipogon</name>
    <name type="common">Brownbeard rice</name>
    <name type="synonym">Asian wild rice</name>
    <dbReference type="NCBI Taxonomy" id="4529"/>
    <lineage>
        <taxon>Eukaryota</taxon>
        <taxon>Viridiplantae</taxon>
        <taxon>Streptophyta</taxon>
        <taxon>Embryophyta</taxon>
        <taxon>Tracheophyta</taxon>
        <taxon>Spermatophyta</taxon>
        <taxon>Magnoliopsida</taxon>
        <taxon>Liliopsida</taxon>
        <taxon>Poales</taxon>
        <taxon>Poaceae</taxon>
        <taxon>BOP clade</taxon>
        <taxon>Oryzoideae</taxon>
        <taxon>Oryzeae</taxon>
        <taxon>Oryzinae</taxon>
        <taxon>Oryza</taxon>
    </lineage>
</organism>
<name>A0A0E0R7Z0_ORYRU</name>
<accession>A0A0E0R7Z0</accession>
<reference evidence="2" key="1">
    <citation type="submission" date="2013-06" db="EMBL/GenBank/DDBJ databases">
        <authorList>
            <person name="Zhao Q."/>
        </authorList>
    </citation>
    <scope>NUCLEOTIDE SEQUENCE</scope>
    <source>
        <strain evidence="2">cv. W1943</strain>
    </source>
</reference>
<dbReference type="PANTHER" id="PTHR47389:SF4">
    <property type="entry name" value="OS09G0436400 PROTEIN"/>
    <property type="match status" value="1"/>
</dbReference>
<dbReference type="SUPFAM" id="SSF50494">
    <property type="entry name" value="Trypsin-like serine proteases"/>
    <property type="match status" value="1"/>
</dbReference>
<dbReference type="PANTHER" id="PTHR47389">
    <property type="entry name" value="OS09G0436400 PROTEIN"/>
    <property type="match status" value="1"/>
</dbReference>
<keyword evidence="2" id="KW-1185">Reference proteome</keyword>
<dbReference type="EnsemblPlants" id="ORUFI11G13020.1">
    <property type="protein sequence ID" value="ORUFI11G13020.1"/>
    <property type="gene ID" value="ORUFI11G13020"/>
</dbReference>
<sequence>MPLLLILIDHLSLRRNLKKRGRRERGSSKKPCLLRPFLDIRHIRRVARIRICATGNSSAGGSLIYSRKLSVGLPDKKTVLDAELIYFNDHYDIALLHIYLDFTLKLPSIGRGPEYGQEVFVLARDNEASLRARRGNIEWLEESDILGRDYYMFLSCDIPEGGNGGMVIDNDEGWRRVARPVLGIGVRTIALLDVQLQEDFSVFGIKGGFLVDEVYNPVAEELGIKRGNVIISINQQDDLTLPELEDYLLSLGWDYLKDPSINMKDVKGRKILILLYQLRVCDIKSRMEGDVILPIRFYDKSEWDEEYYGKMGTS</sequence>
<reference evidence="1" key="2">
    <citation type="submission" date="2015-06" db="UniProtKB">
        <authorList>
            <consortium name="EnsemblPlants"/>
        </authorList>
    </citation>
    <scope>IDENTIFICATION</scope>
</reference>
<dbReference type="Proteomes" id="UP000008022">
    <property type="component" value="Unassembled WGS sequence"/>
</dbReference>
<dbReference type="AlphaFoldDB" id="A0A0E0R7Z0"/>
<dbReference type="HOGENOM" id="CLU_012954_2_0_1"/>
<dbReference type="Pfam" id="PF13365">
    <property type="entry name" value="Trypsin_2"/>
    <property type="match status" value="1"/>
</dbReference>
<evidence type="ECO:0008006" key="3">
    <source>
        <dbReference type="Google" id="ProtNLM"/>
    </source>
</evidence>
<dbReference type="InterPro" id="IPR009003">
    <property type="entry name" value="Peptidase_S1_PA"/>
</dbReference>
<protein>
    <recommendedName>
        <fullName evidence="3">PDZ domain-containing protein</fullName>
    </recommendedName>
</protein>
<proteinExistence type="predicted"/>